<feature type="chain" id="PRO_5017669571" evidence="1">
    <location>
        <begin position="28"/>
        <end position="686"/>
    </location>
</feature>
<evidence type="ECO:0000256" key="1">
    <source>
        <dbReference type="SAM" id="SignalP"/>
    </source>
</evidence>
<proteinExistence type="predicted"/>
<dbReference type="InterPro" id="IPR025832">
    <property type="entry name" value="GxGYxYP_C"/>
</dbReference>
<sequence length="686" mass="75219">MVTRRTFLTIPSGLFGASLLGGTQAAASTTHTHAMAAGSTSTGVPVSGPRPPRLTWPARQVLPTFRRPKRLDVADIRPLHGADQALLATLQGVVNRTQPRLYFTFDGWSDAAWLTTLGVPTTRHEDAMSLLERYRGEISGAVVYDPDVPDTINVATTLAGLKGAVIASPDQVETYGLTVVEDLRGRFDDDPIAIYRWQLEHLYPRCTHRLLTGVPPTRTVGVPGVEWREVARETREIRDSSNRDVYELDLSPELGGEAVYVRFHDAFTNDGWGPSVARMTVLADGTPIADFATNSPEEEPFLFDADGSAIAPEGHRFCDGGAYFIYRFTPPAGTTTLTARVEMWNQFLVTATTTAPTRVEPFPHFRDYIVATRAMVFWLPPNGPGGELMTEIFGTVEPTTPYLGWFSGAVAGEHSGVGLASAQGLEVLAADFYNNGTVHSGVAAPIRSAPPRRTVPPLRAKVYVTFTVGEGDNIQYCQHRMRELWDNDDRGTVPTNWTINPLLRDIGPAIYSYYQRTATENDLLIAGPSGAGYTYPGLWPADEFDLYTRMTGRYMRSTGINVISCFNIVGSGPAPVSERVGASYKKNTPALGMTLGWERGNQFSMPGGLPVVGDFARFAGVDDYYENLLAHVADWDGSAPRFVACAIQAWQWTPTQIVQLAERLDDRFELVRGDVFFALIHESVAN</sequence>
<dbReference type="RefSeq" id="WP_115848841.1">
    <property type="nucleotide sequence ID" value="NZ_QTUC01000001.1"/>
</dbReference>
<dbReference type="Pfam" id="PF14323">
    <property type="entry name" value="GxGYxYP_C"/>
    <property type="match status" value="1"/>
</dbReference>
<evidence type="ECO:0000313" key="6">
    <source>
        <dbReference type="EMBL" id="REF34973.1"/>
    </source>
</evidence>
<protein>
    <submittedName>
        <fullName evidence="6">GxGYxY motif-containing protein</fullName>
    </submittedName>
</protein>
<feature type="signal peptide" evidence="1">
    <location>
        <begin position="1"/>
        <end position="27"/>
    </location>
</feature>
<dbReference type="PANTHER" id="PTHR37321:SF1">
    <property type="entry name" value="EXPORTED PROTEIN"/>
    <property type="match status" value="1"/>
</dbReference>
<accession>A0A3D9V2N7</accession>
<organism evidence="6 7">
    <name type="scientific">Thermasporomyces composti</name>
    <dbReference type="NCBI Taxonomy" id="696763"/>
    <lineage>
        <taxon>Bacteria</taxon>
        <taxon>Bacillati</taxon>
        <taxon>Actinomycetota</taxon>
        <taxon>Actinomycetes</taxon>
        <taxon>Propionibacteriales</taxon>
        <taxon>Nocardioidaceae</taxon>
        <taxon>Thermasporomyces</taxon>
    </lineage>
</organism>
<evidence type="ECO:0000259" key="2">
    <source>
        <dbReference type="Pfam" id="PF14323"/>
    </source>
</evidence>
<gene>
    <name evidence="6" type="ORF">DFJ64_0342</name>
</gene>
<dbReference type="InterPro" id="IPR038410">
    <property type="entry name" value="GxGYxYP_C_sf"/>
</dbReference>
<reference evidence="6 7" key="1">
    <citation type="submission" date="2018-08" db="EMBL/GenBank/DDBJ databases">
        <title>Sequencing the genomes of 1000 actinobacteria strains.</title>
        <authorList>
            <person name="Klenk H.-P."/>
        </authorList>
    </citation>
    <scope>NUCLEOTIDE SEQUENCE [LARGE SCALE GENOMIC DNA]</scope>
    <source>
        <strain evidence="6 7">DSM 22891</strain>
    </source>
</reference>
<dbReference type="Proteomes" id="UP000256485">
    <property type="component" value="Unassembled WGS sequence"/>
</dbReference>
<dbReference type="Pfam" id="PF20958">
    <property type="entry name" value="GxGYxYP_N_3rd"/>
    <property type="match status" value="1"/>
</dbReference>
<dbReference type="PANTHER" id="PTHR37321">
    <property type="entry name" value="EXPORTED PROTEIN-RELATED"/>
    <property type="match status" value="1"/>
</dbReference>
<evidence type="ECO:0000259" key="5">
    <source>
        <dbReference type="Pfam" id="PF20958"/>
    </source>
</evidence>
<comment type="caution">
    <text evidence="6">The sequence shown here is derived from an EMBL/GenBank/DDBJ whole genome shotgun (WGS) entry which is preliminary data.</text>
</comment>
<feature type="domain" description="GxGYxYP putative glycoside hydrolase third N-terminal" evidence="5">
    <location>
        <begin position="360"/>
        <end position="441"/>
    </location>
</feature>
<dbReference type="AlphaFoldDB" id="A0A3D9V2N7"/>
<dbReference type="OrthoDB" id="3799094at2"/>
<evidence type="ECO:0000259" key="3">
    <source>
        <dbReference type="Pfam" id="PF16216"/>
    </source>
</evidence>
<keyword evidence="7" id="KW-1185">Reference proteome</keyword>
<evidence type="ECO:0000259" key="4">
    <source>
        <dbReference type="Pfam" id="PF20957"/>
    </source>
</evidence>
<dbReference type="PROSITE" id="PS51318">
    <property type="entry name" value="TAT"/>
    <property type="match status" value="1"/>
</dbReference>
<dbReference type="Pfam" id="PF16216">
    <property type="entry name" value="GxGYxYP_N"/>
    <property type="match status" value="1"/>
</dbReference>
<dbReference type="InterPro" id="IPR006311">
    <property type="entry name" value="TAT_signal"/>
</dbReference>
<dbReference type="InterPro" id="IPR032626">
    <property type="entry name" value="GxGYxYP_N_1st"/>
</dbReference>
<dbReference type="EMBL" id="QTUC01000001">
    <property type="protein sequence ID" value="REF34973.1"/>
    <property type="molecule type" value="Genomic_DNA"/>
</dbReference>
<feature type="domain" description="GxGYxYP putative glycoside hydrolase first N-terminal" evidence="3">
    <location>
        <begin position="71"/>
        <end position="135"/>
    </location>
</feature>
<feature type="domain" description="GxGYxYP putative glycoside hydrolase C-terminal" evidence="2">
    <location>
        <begin position="461"/>
        <end position="680"/>
    </location>
</feature>
<evidence type="ECO:0000313" key="7">
    <source>
        <dbReference type="Proteomes" id="UP000256485"/>
    </source>
</evidence>
<feature type="domain" description="GxGYxYP putative glycoside hydrolase second N-terminal" evidence="4">
    <location>
        <begin position="138"/>
        <end position="206"/>
    </location>
</feature>
<name>A0A3D9V2N7_THECX</name>
<dbReference type="InterPro" id="IPR048309">
    <property type="entry name" value="GxGYxYP_N_3rd"/>
</dbReference>
<dbReference type="InterPro" id="IPR048310">
    <property type="entry name" value="GxGYxYP_N_2nd"/>
</dbReference>
<dbReference type="Gene3D" id="3.20.20.490">
    <property type="entry name" value="GxGYxYP glycoside hydrolase, C-terminal domain"/>
    <property type="match status" value="1"/>
</dbReference>
<keyword evidence="1" id="KW-0732">Signal</keyword>
<dbReference type="Pfam" id="PF20957">
    <property type="entry name" value="GxGYxYP_N_2nd"/>
    <property type="match status" value="1"/>
</dbReference>